<sequence length="56" mass="6308">MAALKNPLCSYVLLKIISCGELVIATFAFYHTYWPLDHLTGKGVSLSFAYWLMLVP</sequence>
<keyword evidence="1" id="KW-0812">Transmembrane</keyword>
<evidence type="ECO:0000313" key="3">
    <source>
        <dbReference type="Proteomes" id="UP000054721"/>
    </source>
</evidence>
<dbReference type="AlphaFoldDB" id="A0A0V1KKM2"/>
<accession>A0A0V1KKM2</accession>
<proteinExistence type="predicted"/>
<protein>
    <submittedName>
        <fullName evidence="2">Uncharacterized protein</fullName>
    </submittedName>
</protein>
<feature type="transmembrane region" description="Helical" evidence="1">
    <location>
        <begin position="12"/>
        <end position="33"/>
    </location>
</feature>
<evidence type="ECO:0000313" key="2">
    <source>
        <dbReference type="EMBL" id="KRZ47550.1"/>
    </source>
</evidence>
<name>A0A0V1KKM2_9BILA</name>
<keyword evidence="3" id="KW-1185">Reference proteome</keyword>
<dbReference type="OrthoDB" id="10324198at2759"/>
<evidence type="ECO:0000256" key="1">
    <source>
        <dbReference type="SAM" id="Phobius"/>
    </source>
</evidence>
<reference evidence="2 3" key="1">
    <citation type="submission" date="2015-05" db="EMBL/GenBank/DDBJ databases">
        <title>Evolution of Trichinella species and genotypes.</title>
        <authorList>
            <person name="Korhonen P.K."/>
            <person name="Edoardo P."/>
            <person name="Giuseppe L.R."/>
            <person name="Gasser R.B."/>
        </authorList>
    </citation>
    <scope>NUCLEOTIDE SEQUENCE [LARGE SCALE GENOMIC DNA]</scope>
    <source>
        <strain evidence="2">ISS10</strain>
    </source>
</reference>
<keyword evidence="1" id="KW-1133">Transmembrane helix</keyword>
<organism evidence="2 3">
    <name type="scientific">Trichinella nativa</name>
    <dbReference type="NCBI Taxonomy" id="6335"/>
    <lineage>
        <taxon>Eukaryota</taxon>
        <taxon>Metazoa</taxon>
        <taxon>Ecdysozoa</taxon>
        <taxon>Nematoda</taxon>
        <taxon>Enoplea</taxon>
        <taxon>Dorylaimia</taxon>
        <taxon>Trichinellida</taxon>
        <taxon>Trichinellidae</taxon>
        <taxon>Trichinella</taxon>
    </lineage>
</organism>
<keyword evidence="1" id="KW-0472">Membrane</keyword>
<dbReference type="Proteomes" id="UP000054721">
    <property type="component" value="Unassembled WGS sequence"/>
</dbReference>
<gene>
    <name evidence="2" type="ORF">T02_1438</name>
</gene>
<comment type="caution">
    <text evidence="2">The sequence shown here is derived from an EMBL/GenBank/DDBJ whole genome shotgun (WGS) entry which is preliminary data.</text>
</comment>
<dbReference type="EMBL" id="JYDW01000699">
    <property type="protein sequence ID" value="KRZ47550.1"/>
    <property type="molecule type" value="Genomic_DNA"/>
</dbReference>